<feature type="domain" description="Restriction endonuclease type IV Mrr" evidence="1">
    <location>
        <begin position="128"/>
        <end position="215"/>
    </location>
</feature>
<dbReference type="GO" id="GO:0009307">
    <property type="term" value="P:DNA restriction-modification system"/>
    <property type="evidence" value="ECO:0007669"/>
    <property type="project" value="InterPro"/>
</dbReference>
<dbReference type="EMBL" id="LK391969">
    <property type="protein sequence ID" value="CEF26908.1"/>
    <property type="molecule type" value="Genomic_DNA"/>
</dbReference>
<dbReference type="Gene3D" id="3.40.1350.10">
    <property type="match status" value="1"/>
</dbReference>
<accession>A0A078MHY4</accession>
<dbReference type="Pfam" id="PF04471">
    <property type="entry name" value="Mrr_cat"/>
    <property type="match status" value="1"/>
</dbReference>
<sequence>MYFGDIPKGRPGPRKAVALLVRSLDIEARPRPLRDLLCQVILSEGWESQQSAAEERAESWEANALMLIKDALGKPDRFGRPSVLAINSSSDYLIQGAAFVEGAETHEGILHKSRRKHIFRLLSAMRCLSPQEFEGFCTRVIQQIGAEASYTTKLSGDEGIDFFGKLKLKNHIFPDDVAPTLQSQLNVWLIGQAKHYRAIKVATPDIRELVGSVELARHSAFSSIKGSPYPDLEILACDPVFRLFFTTGEISLDGWQLLERSGVVGMDGLMLSAFLCDRGVCQSEGHFSESEFQIWARSTA</sequence>
<dbReference type="InterPro" id="IPR011856">
    <property type="entry name" value="tRNA_endonuc-like_dom_sf"/>
</dbReference>
<evidence type="ECO:0000313" key="2">
    <source>
        <dbReference type="EMBL" id="CEA05007.1"/>
    </source>
</evidence>
<protein>
    <recommendedName>
        <fullName evidence="1">Restriction endonuclease type IV Mrr domain-containing protein</fullName>
    </recommendedName>
</protein>
<reference evidence="2" key="1">
    <citation type="submission" date="2014-07" db="EMBL/GenBank/DDBJ databases">
        <authorList>
            <person name="Urmite Genomes Urmite Genomes"/>
        </authorList>
    </citation>
    <scope>NUCLEOTIDE SEQUENCE</scope>
    <source>
        <strain evidence="2">12M76_air</strain>
    </source>
</reference>
<dbReference type="InterPro" id="IPR007560">
    <property type="entry name" value="Restrct_endonuc_IV_Mrr"/>
</dbReference>
<dbReference type="AlphaFoldDB" id="A0A078MHY4"/>
<name>A0A078MHY4_9PSED</name>
<dbReference type="EMBL" id="LM997413">
    <property type="protein sequence ID" value="CEA05007.1"/>
    <property type="molecule type" value="Genomic_DNA"/>
</dbReference>
<dbReference type="PATRIC" id="fig|1461581.3.peg.1820"/>
<proteinExistence type="predicted"/>
<dbReference type="GO" id="GO:0003677">
    <property type="term" value="F:DNA binding"/>
    <property type="evidence" value="ECO:0007669"/>
    <property type="project" value="InterPro"/>
</dbReference>
<dbReference type="GO" id="GO:0004519">
    <property type="term" value="F:endonuclease activity"/>
    <property type="evidence" value="ECO:0007669"/>
    <property type="project" value="InterPro"/>
</dbReference>
<organism evidence="2">
    <name type="scientific">Pseudomonas saudimassiliensis</name>
    <dbReference type="NCBI Taxonomy" id="1461581"/>
    <lineage>
        <taxon>Bacteria</taxon>
        <taxon>Pseudomonadati</taxon>
        <taxon>Pseudomonadota</taxon>
        <taxon>Gammaproteobacteria</taxon>
        <taxon>Pseudomonadales</taxon>
        <taxon>Pseudomonadaceae</taxon>
        <taxon>Pseudomonas</taxon>
    </lineage>
</organism>
<gene>
    <name evidence="2" type="ORF">BN1049_01842</name>
</gene>
<evidence type="ECO:0000259" key="1">
    <source>
        <dbReference type="Pfam" id="PF04471"/>
    </source>
</evidence>